<dbReference type="OrthoDB" id="9805316at2"/>
<keyword evidence="5" id="KW-0460">Magnesium</keyword>
<dbReference type="GO" id="GO:0046872">
    <property type="term" value="F:metal ion binding"/>
    <property type="evidence" value="ECO:0007669"/>
    <property type="project" value="UniProtKB-KW"/>
</dbReference>
<evidence type="ECO:0000313" key="8">
    <source>
        <dbReference type="Proteomes" id="UP000278351"/>
    </source>
</evidence>
<gene>
    <name evidence="7" type="ORF">EGT74_15210</name>
</gene>
<evidence type="ECO:0000256" key="5">
    <source>
        <dbReference type="ARBA" id="ARBA00022842"/>
    </source>
</evidence>
<dbReference type="InterPro" id="IPR000092">
    <property type="entry name" value="Polyprenyl_synt"/>
</dbReference>
<evidence type="ECO:0000256" key="1">
    <source>
        <dbReference type="ARBA" id="ARBA00001946"/>
    </source>
</evidence>
<evidence type="ECO:0000256" key="3">
    <source>
        <dbReference type="ARBA" id="ARBA00022679"/>
    </source>
</evidence>
<dbReference type="AlphaFoldDB" id="A0A3N4PJJ7"/>
<comment type="caution">
    <text evidence="7">The sequence shown here is derived from an EMBL/GenBank/DDBJ whole genome shotgun (WGS) entry which is preliminary data.</text>
</comment>
<sequence length="323" mass="36552">MHSFKELLEKFEQQFGKRQFPEKPANLYDPAQYILGIGGKRVRPVLCLLGNELFDELHPDAYNAANAIELFHNFTLIHDDIMDKAPLRRGMPTVHTKYNDAAAILAGDVMLIHCYEYLNKINSKTRQKLVNVFNKAAREVCEGQQLDMDLEQMLPEQVNYADYVNMIALKTSVLLAASLQLGAIIGGGSEGNQHHLYEFGKNVGIAFQIQDDYLDAFGDPEKFGKQQGGDILINKKTFLLLKALELCSPAQKAHLHQLMDTNPDNKVAEVLQVFHDCRVDEWAEKEKERFSQAAYEHLDAIAVLSARKEPLKDLAGFLLTRQH</sequence>
<dbReference type="PANTHER" id="PTHR12001">
    <property type="entry name" value="GERANYLGERANYL PYROPHOSPHATE SYNTHASE"/>
    <property type="match status" value="1"/>
</dbReference>
<keyword evidence="4" id="KW-0479">Metal-binding</keyword>
<evidence type="ECO:0000313" key="7">
    <source>
        <dbReference type="EMBL" id="RPE08396.1"/>
    </source>
</evidence>
<keyword evidence="8" id="KW-1185">Reference proteome</keyword>
<comment type="cofactor">
    <cofactor evidence="1">
        <name>Mg(2+)</name>
        <dbReference type="ChEBI" id="CHEBI:18420"/>
    </cofactor>
</comment>
<dbReference type="SFLD" id="SFLDG01017">
    <property type="entry name" value="Polyprenyl_Transferase_Like"/>
    <property type="match status" value="1"/>
</dbReference>
<dbReference type="SUPFAM" id="SSF48576">
    <property type="entry name" value="Terpenoid synthases"/>
    <property type="match status" value="1"/>
</dbReference>
<dbReference type="PROSITE" id="PS00723">
    <property type="entry name" value="POLYPRENYL_SYNTHASE_1"/>
    <property type="match status" value="1"/>
</dbReference>
<keyword evidence="3 6" id="KW-0808">Transferase</keyword>
<dbReference type="SFLD" id="SFLDS00005">
    <property type="entry name" value="Isoprenoid_Synthase_Type_I"/>
    <property type="match status" value="1"/>
</dbReference>
<protein>
    <submittedName>
        <fullName evidence="7">Polyprenyl synthetase family protein</fullName>
    </submittedName>
</protein>
<dbReference type="CDD" id="cd00685">
    <property type="entry name" value="Trans_IPPS_HT"/>
    <property type="match status" value="1"/>
</dbReference>
<dbReference type="Proteomes" id="UP000278351">
    <property type="component" value="Unassembled WGS sequence"/>
</dbReference>
<dbReference type="EMBL" id="RPDH01000002">
    <property type="protein sequence ID" value="RPE08396.1"/>
    <property type="molecule type" value="Genomic_DNA"/>
</dbReference>
<dbReference type="InterPro" id="IPR008949">
    <property type="entry name" value="Isoprenoid_synthase_dom_sf"/>
</dbReference>
<dbReference type="Pfam" id="PF00348">
    <property type="entry name" value="polyprenyl_synt"/>
    <property type="match status" value="1"/>
</dbReference>
<accession>A0A3N4PJJ7</accession>
<reference evidence="7 8" key="1">
    <citation type="submission" date="2018-11" db="EMBL/GenBank/DDBJ databases">
        <title>Chitinophaga lutea sp.nov., isolate from arsenic contaminated soil.</title>
        <authorList>
            <person name="Zong Y."/>
        </authorList>
    </citation>
    <scope>NUCLEOTIDE SEQUENCE [LARGE SCALE GENOMIC DNA]</scope>
    <source>
        <strain evidence="7 8">ZY74</strain>
    </source>
</reference>
<dbReference type="GO" id="GO:0004659">
    <property type="term" value="F:prenyltransferase activity"/>
    <property type="evidence" value="ECO:0007669"/>
    <property type="project" value="InterPro"/>
</dbReference>
<dbReference type="RefSeq" id="WP_123847399.1">
    <property type="nucleotide sequence ID" value="NZ_RPDH01000002.1"/>
</dbReference>
<dbReference type="GO" id="GO:0008299">
    <property type="term" value="P:isoprenoid biosynthetic process"/>
    <property type="evidence" value="ECO:0007669"/>
    <property type="project" value="InterPro"/>
</dbReference>
<dbReference type="Gene3D" id="1.10.600.10">
    <property type="entry name" value="Farnesyl Diphosphate Synthase"/>
    <property type="match status" value="1"/>
</dbReference>
<organism evidence="7 8">
    <name type="scientific">Chitinophaga lutea</name>
    <dbReference type="NCBI Taxonomy" id="2488634"/>
    <lineage>
        <taxon>Bacteria</taxon>
        <taxon>Pseudomonadati</taxon>
        <taxon>Bacteroidota</taxon>
        <taxon>Chitinophagia</taxon>
        <taxon>Chitinophagales</taxon>
        <taxon>Chitinophagaceae</taxon>
        <taxon>Chitinophaga</taxon>
    </lineage>
</organism>
<proteinExistence type="inferred from homology"/>
<dbReference type="PANTHER" id="PTHR12001:SF85">
    <property type="entry name" value="SHORT CHAIN ISOPRENYL DIPHOSPHATE SYNTHASE"/>
    <property type="match status" value="1"/>
</dbReference>
<dbReference type="PROSITE" id="PS00444">
    <property type="entry name" value="POLYPRENYL_SYNTHASE_2"/>
    <property type="match status" value="1"/>
</dbReference>
<comment type="similarity">
    <text evidence="2 6">Belongs to the FPP/GGPP synthase family.</text>
</comment>
<dbReference type="InterPro" id="IPR033749">
    <property type="entry name" value="Polyprenyl_synt_CS"/>
</dbReference>
<evidence type="ECO:0000256" key="2">
    <source>
        <dbReference type="ARBA" id="ARBA00006706"/>
    </source>
</evidence>
<evidence type="ECO:0000256" key="4">
    <source>
        <dbReference type="ARBA" id="ARBA00022723"/>
    </source>
</evidence>
<name>A0A3N4PJJ7_9BACT</name>
<evidence type="ECO:0000256" key="6">
    <source>
        <dbReference type="RuleBase" id="RU004466"/>
    </source>
</evidence>